<dbReference type="FunFam" id="3.30.559.10:FF:000007">
    <property type="entry name" value="Dihydrolipoamide acetyltransferase component of pyruvate dehydrogenase complex"/>
    <property type="match status" value="1"/>
</dbReference>
<keyword evidence="11" id="KW-1185">Reference proteome</keyword>
<dbReference type="AlphaFoldDB" id="A0A5B9W8F3"/>
<dbReference type="InterPro" id="IPR001078">
    <property type="entry name" value="2-oxoacid_DH_actylTfrase"/>
</dbReference>
<name>A0A5B9W8F3_9BACT</name>
<comment type="similarity">
    <text evidence="2 6">Belongs to the 2-oxoacid dehydrogenase family.</text>
</comment>
<dbReference type="PROSITE" id="PS50968">
    <property type="entry name" value="BIOTINYL_LIPOYL"/>
    <property type="match status" value="1"/>
</dbReference>
<dbReference type="InterPro" id="IPR011053">
    <property type="entry name" value="Single_hybrid_motif"/>
</dbReference>
<feature type="domain" description="Peripheral subunit-binding (PSBD)" evidence="9">
    <location>
        <begin position="142"/>
        <end position="179"/>
    </location>
</feature>
<accession>A0A5B9W8F3</accession>
<dbReference type="Gene3D" id="4.10.320.10">
    <property type="entry name" value="E3-binding domain"/>
    <property type="match status" value="1"/>
</dbReference>
<evidence type="ECO:0000256" key="7">
    <source>
        <dbReference type="SAM" id="MobiDB-lite"/>
    </source>
</evidence>
<feature type="region of interest" description="Disordered" evidence="7">
    <location>
        <begin position="78"/>
        <end position="147"/>
    </location>
</feature>
<dbReference type="KEGG" id="agv:OJF2_52320"/>
<dbReference type="InterPro" id="IPR023213">
    <property type="entry name" value="CAT-like_dom_sf"/>
</dbReference>
<dbReference type="InterPro" id="IPR045257">
    <property type="entry name" value="E2/Pdx1"/>
</dbReference>
<feature type="domain" description="Lipoyl-binding" evidence="8">
    <location>
        <begin position="2"/>
        <end position="77"/>
    </location>
</feature>
<dbReference type="SUPFAM" id="SSF47005">
    <property type="entry name" value="Peripheral subunit-binding domain of 2-oxo acid dehydrogenase complex"/>
    <property type="match status" value="1"/>
</dbReference>
<evidence type="ECO:0000256" key="1">
    <source>
        <dbReference type="ARBA" id="ARBA00001938"/>
    </source>
</evidence>
<keyword evidence="10" id="KW-0670">Pyruvate</keyword>
<dbReference type="InterPro" id="IPR004167">
    <property type="entry name" value="PSBD"/>
</dbReference>
<dbReference type="GO" id="GO:0016746">
    <property type="term" value="F:acyltransferase activity"/>
    <property type="evidence" value="ECO:0007669"/>
    <property type="project" value="UniProtKB-KW"/>
</dbReference>
<reference evidence="10 11" key="1">
    <citation type="submission" date="2019-08" db="EMBL/GenBank/DDBJ databases">
        <title>Deep-cultivation of Planctomycetes and their phenomic and genomic characterization uncovers novel biology.</title>
        <authorList>
            <person name="Wiegand S."/>
            <person name="Jogler M."/>
            <person name="Boedeker C."/>
            <person name="Pinto D."/>
            <person name="Vollmers J."/>
            <person name="Rivas-Marin E."/>
            <person name="Kohn T."/>
            <person name="Peeters S.H."/>
            <person name="Heuer A."/>
            <person name="Rast P."/>
            <person name="Oberbeckmann S."/>
            <person name="Bunk B."/>
            <person name="Jeske O."/>
            <person name="Meyerdierks A."/>
            <person name="Storesund J.E."/>
            <person name="Kallscheuer N."/>
            <person name="Luecker S."/>
            <person name="Lage O.M."/>
            <person name="Pohl T."/>
            <person name="Merkel B.J."/>
            <person name="Hornburger P."/>
            <person name="Mueller R.-W."/>
            <person name="Bruemmer F."/>
            <person name="Labrenz M."/>
            <person name="Spormann A.M."/>
            <person name="Op den Camp H."/>
            <person name="Overmann J."/>
            <person name="Amann R."/>
            <person name="Jetten M.S.M."/>
            <person name="Mascher T."/>
            <person name="Medema M.H."/>
            <person name="Devos D.P."/>
            <person name="Kaster A.-K."/>
            <person name="Ovreas L."/>
            <person name="Rohde M."/>
            <person name="Galperin M.Y."/>
            <person name="Jogler C."/>
        </authorList>
    </citation>
    <scope>NUCLEOTIDE SEQUENCE [LARGE SCALE GENOMIC DNA]</scope>
    <source>
        <strain evidence="10 11">OJF2</strain>
    </source>
</reference>
<dbReference type="OrthoDB" id="9805770at2"/>
<dbReference type="CDD" id="cd06849">
    <property type="entry name" value="lipoyl_domain"/>
    <property type="match status" value="1"/>
</dbReference>
<dbReference type="Pfam" id="PF00364">
    <property type="entry name" value="Biotin_lipoyl"/>
    <property type="match status" value="1"/>
</dbReference>
<dbReference type="EMBL" id="CP042997">
    <property type="protein sequence ID" value="QEH36647.1"/>
    <property type="molecule type" value="Genomic_DNA"/>
</dbReference>
<dbReference type="PANTHER" id="PTHR23151:SF90">
    <property type="entry name" value="DIHYDROLIPOYLLYSINE-RESIDUE ACETYLTRANSFERASE COMPONENT OF PYRUVATE DEHYDROGENASE COMPLEX, MITOCHONDRIAL-RELATED"/>
    <property type="match status" value="1"/>
</dbReference>
<evidence type="ECO:0000256" key="4">
    <source>
        <dbReference type="ARBA" id="ARBA00022823"/>
    </source>
</evidence>
<dbReference type="Pfam" id="PF00198">
    <property type="entry name" value="2-oxoacid_dh"/>
    <property type="match status" value="1"/>
</dbReference>
<organism evidence="10 11">
    <name type="scientific">Aquisphaera giovannonii</name>
    <dbReference type="NCBI Taxonomy" id="406548"/>
    <lineage>
        <taxon>Bacteria</taxon>
        <taxon>Pseudomonadati</taxon>
        <taxon>Planctomycetota</taxon>
        <taxon>Planctomycetia</taxon>
        <taxon>Isosphaerales</taxon>
        <taxon>Isosphaeraceae</taxon>
        <taxon>Aquisphaera</taxon>
    </lineage>
</organism>
<dbReference type="EC" id="2.3.1.-" evidence="6"/>
<evidence type="ECO:0000256" key="5">
    <source>
        <dbReference type="ARBA" id="ARBA00023315"/>
    </source>
</evidence>
<dbReference type="PANTHER" id="PTHR23151">
    <property type="entry name" value="DIHYDROLIPOAMIDE ACETYL/SUCCINYL-TRANSFERASE-RELATED"/>
    <property type="match status" value="1"/>
</dbReference>
<dbReference type="SUPFAM" id="SSF52777">
    <property type="entry name" value="CoA-dependent acyltransferases"/>
    <property type="match status" value="1"/>
</dbReference>
<dbReference type="Pfam" id="PF02817">
    <property type="entry name" value="E3_binding"/>
    <property type="match status" value="1"/>
</dbReference>
<comment type="cofactor">
    <cofactor evidence="1 6">
        <name>(R)-lipoate</name>
        <dbReference type="ChEBI" id="CHEBI:83088"/>
    </cofactor>
</comment>
<dbReference type="Gene3D" id="2.40.50.100">
    <property type="match status" value="1"/>
</dbReference>
<feature type="compositionally biased region" description="Basic and acidic residues" evidence="7">
    <location>
        <begin position="79"/>
        <end position="98"/>
    </location>
</feature>
<evidence type="ECO:0000259" key="9">
    <source>
        <dbReference type="PROSITE" id="PS51826"/>
    </source>
</evidence>
<evidence type="ECO:0000313" key="11">
    <source>
        <dbReference type="Proteomes" id="UP000324233"/>
    </source>
</evidence>
<dbReference type="Proteomes" id="UP000324233">
    <property type="component" value="Chromosome"/>
</dbReference>
<evidence type="ECO:0000256" key="3">
    <source>
        <dbReference type="ARBA" id="ARBA00022679"/>
    </source>
</evidence>
<keyword evidence="4 6" id="KW-0450">Lipoyl</keyword>
<dbReference type="GO" id="GO:0045254">
    <property type="term" value="C:pyruvate dehydrogenase complex"/>
    <property type="evidence" value="ECO:0007669"/>
    <property type="project" value="InterPro"/>
</dbReference>
<dbReference type="PROSITE" id="PS51826">
    <property type="entry name" value="PSBD"/>
    <property type="match status" value="1"/>
</dbReference>
<gene>
    <name evidence="10" type="primary">pdhC_3</name>
    <name evidence="10" type="ORF">OJF2_52320</name>
</gene>
<evidence type="ECO:0000259" key="8">
    <source>
        <dbReference type="PROSITE" id="PS50968"/>
    </source>
</evidence>
<keyword evidence="3 6" id="KW-0808">Transferase</keyword>
<dbReference type="PROSITE" id="PS00189">
    <property type="entry name" value="LIPOYL"/>
    <property type="match status" value="1"/>
</dbReference>
<proteinExistence type="inferred from homology"/>
<protein>
    <recommendedName>
        <fullName evidence="6">Dihydrolipoamide acetyltransferase component of pyruvate dehydrogenase complex</fullName>
        <ecNumber evidence="6">2.3.1.-</ecNumber>
    </recommendedName>
</protein>
<dbReference type="GO" id="GO:0006086">
    <property type="term" value="P:pyruvate decarboxylation to acetyl-CoA"/>
    <property type="evidence" value="ECO:0007669"/>
    <property type="project" value="InterPro"/>
</dbReference>
<evidence type="ECO:0000313" key="10">
    <source>
        <dbReference type="EMBL" id="QEH36647.1"/>
    </source>
</evidence>
<dbReference type="InterPro" id="IPR003016">
    <property type="entry name" value="2-oxoA_DH_lipoyl-BS"/>
</dbReference>
<dbReference type="InterPro" id="IPR036625">
    <property type="entry name" value="E3-bd_dom_sf"/>
</dbReference>
<evidence type="ECO:0000256" key="6">
    <source>
        <dbReference type="RuleBase" id="RU003423"/>
    </source>
</evidence>
<sequence>MPIEVTMPKLSPTMETGVIAQWLVKVGDQIKEGDVLADIETDKATMQMKSYEDGTIVRIDRPAGDEVALGDRVMVLAKPGEDPKEVESKLAGGGEKKAAKPAGAGPVHSGNGQPTVEDEAEDGVAEDSESDSAANGEAGRVKASPLARKMAAASRVDLTKVRGSGPSGRIVRRDIDDFLAGKPAAPAAAKAASGGAKAAPAAAAKAPAAPAPVAARAASPADERIPHTRMRKTIAQRMVQSKQSVPEIHVTVDIRVDKLVAIREELNRALAAEKLKLSLGDFVTKAVAMALRKHPGLNATFEEDAIVRKGSVNIGFAVALDAGLIVPVVQNADSLGLADIRRQSEALVAAARGNNLSTDQLTGATFTISNLGMYGVRQFDAIINLPEVAILAVAAAEKRPVVEGDKLVPGTVLTVTLSADHRAVDGAMAADFLRTLKRLLEEPAMMLL</sequence>
<dbReference type="SUPFAM" id="SSF51230">
    <property type="entry name" value="Single hybrid motif"/>
    <property type="match status" value="1"/>
</dbReference>
<keyword evidence="5 6" id="KW-0012">Acyltransferase</keyword>
<dbReference type="InterPro" id="IPR000089">
    <property type="entry name" value="Biotin_lipoyl"/>
</dbReference>
<dbReference type="Gene3D" id="3.30.559.10">
    <property type="entry name" value="Chloramphenicol acetyltransferase-like domain"/>
    <property type="match status" value="1"/>
</dbReference>
<dbReference type="RefSeq" id="WP_148596311.1">
    <property type="nucleotide sequence ID" value="NZ_CP042997.1"/>
</dbReference>
<feature type="compositionally biased region" description="Acidic residues" evidence="7">
    <location>
        <begin position="116"/>
        <end position="130"/>
    </location>
</feature>
<evidence type="ECO:0000256" key="2">
    <source>
        <dbReference type="ARBA" id="ARBA00007317"/>
    </source>
</evidence>